<evidence type="ECO:0000256" key="2">
    <source>
        <dbReference type="ARBA" id="ARBA00022598"/>
    </source>
</evidence>
<feature type="region of interest" description="Disordered" evidence="7">
    <location>
        <begin position="690"/>
        <end position="730"/>
    </location>
</feature>
<feature type="region of interest" description="Disordered" evidence="7">
    <location>
        <begin position="646"/>
        <end position="667"/>
    </location>
</feature>
<evidence type="ECO:0000256" key="4">
    <source>
        <dbReference type="ARBA" id="ARBA00022741"/>
    </source>
</evidence>
<gene>
    <name evidence="9" type="ORF">ACOF00016_LOCUS760</name>
</gene>
<dbReference type="InterPro" id="IPR032678">
    <property type="entry name" value="tRNA-synt_1_cat_dom"/>
</dbReference>
<dbReference type="PRINTS" id="PR00983">
    <property type="entry name" value="TRNASYNTHCYS"/>
</dbReference>
<protein>
    <recommendedName>
        <fullName evidence="8">tRNA synthetases class I catalytic domain-containing protein</fullName>
    </recommendedName>
</protein>
<evidence type="ECO:0000256" key="3">
    <source>
        <dbReference type="ARBA" id="ARBA00022723"/>
    </source>
</evidence>
<dbReference type="InterPro" id="IPR024909">
    <property type="entry name" value="Cys-tRNA/MSH_ligase"/>
</dbReference>
<dbReference type="PANTHER" id="PTHR10890">
    <property type="entry name" value="CYSTEINYL-TRNA SYNTHETASE"/>
    <property type="match status" value="1"/>
</dbReference>
<comment type="cofactor">
    <cofactor evidence="1">
        <name>Zn(2+)</name>
        <dbReference type="ChEBI" id="CHEBI:29105"/>
    </cofactor>
</comment>
<dbReference type="GO" id="GO:0005524">
    <property type="term" value="F:ATP binding"/>
    <property type="evidence" value="ECO:0007669"/>
    <property type="project" value="UniProtKB-KW"/>
</dbReference>
<organism evidence="9">
    <name type="scientific">Amphora coffeiformis</name>
    <dbReference type="NCBI Taxonomy" id="265554"/>
    <lineage>
        <taxon>Eukaryota</taxon>
        <taxon>Sar</taxon>
        <taxon>Stramenopiles</taxon>
        <taxon>Ochrophyta</taxon>
        <taxon>Bacillariophyta</taxon>
        <taxon>Bacillariophyceae</taxon>
        <taxon>Bacillariophycidae</taxon>
        <taxon>Thalassiophysales</taxon>
        <taxon>Catenulaceae</taxon>
        <taxon>Amphora</taxon>
    </lineage>
</organism>
<feature type="domain" description="tRNA synthetases class I catalytic" evidence="8">
    <location>
        <begin position="93"/>
        <end position="436"/>
    </location>
</feature>
<dbReference type="GO" id="GO:0006423">
    <property type="term" value="P:cysteinyl-tRNA aminoacylation"/>
    <property type="evidence" value="ECO:0007669"/>
    <property type="project" value="TreeGrafter"/>
</dbReference>
<evidence type="ECO:0000259" key="8">
    <source>
        <dbReference type="Pfam" id="PF01406"/>
    </source>
</evidence>
<dbReference type="SUPFAM" id="SSF52374">
    <property type="entry name" value="Nucleotidylyl transferase"/>
    <property type="match status" value="1"/>
</dbReference>
<dbReference type="InterPro" id="IPR009080">
    <property type="entry name" value="tRNAsynth_Ia_anticodon-bd"/>
</dbReference>
<evidence type="ECO:0000256" key="5">
    <source>
        <dbReference type="ARBA" id="ARBA00022833"/>
    </source>
</evidence>
<evidence type="ECO:0000313" key="9">
    <source>
        <dbReference type="EMBL" id="CAE0402477.1"/>
    </source>
</evidence>
<dbReference type="SUPFAM" id="SSF47323">
    <property type="entry name" value="Anticodon-binding domain of a subclass of class I aminoacyl-tRNA synthetases"/>
    <property type="match status" value="1"/>
</dbReference>
<dbReference type="PANTHER" id="PTHR10890:SF3">
    <property type="entry name" value="CYSTEINE--TRNA LIGASE, CYTOPLASMIC"/>
    <property type="match status" value="1"/>
</dbReference>
<keyword evidence="4" id="KW-0547">Nucleotide-binding</keyword>
<feature type="compositionally biased region" description="Basic residues" evidence="7">
    <location>
        <begin position="711"/>
        <end position="721"/>
    </location>
</feature>
<evidence type="ECO:0000256" key="1">
    <source>
        <dbReference type="ARBA" id="ARBA00001947"/>
    </source>
</evidence>
<dbReference type="Gene3D" id="3.40.50.620">
    <property type="entry name" value="HUPs"/>
    <property type="match status" value="1"/>
</dbReference>
<evidence type="ECO:0000256" key="6">
    <source>
        <dbReference type="ARBA" id="ARBA00022840"/>
    </source>
</evidence>
<dbReference type="GO" id="GO:0005737">
    <property type="term" value="C:cytoplasm"/>
    <property type="evidence" value="ECO:0007669"/>
    <property type="project" value="TreeGrafter"/>
</dbReference>
<dbReference type="Pfam" id="PF01406">
    <property type="entry name" value="tRNA-synt_1e"/>
    <property type="match status" value="1"/>
</dbReference>
<dbReference type="AlphaFoldDB" id="A0A7S3P3Q2"/>
<name>A0A7S3P3Q2_9STRA</name>
<proteinExistence type="predicted"/>
<evidence type="ECO:0000256" key="7">
    <source>
        <dbReference type="SAM" id="MobiDB-lite"/>
    </source>
</evidence>
<dbReference type="GO" id="GO:0004817">
    <property type="term" value="F:cysteine-tRNA ligase activity"/>
    <property type="evidence" value="ECO:0007669"/>
    <property type="project" value="TreeGrafter"/>
</dbReference>
<sequence>MNASAINRMIWRRSFPRKPPLPLMTSRSLFHVAGTPSAMKKTTAVTKKMRPCNFNLIRALSTDETFTQPPRQQLELYNSLVERIQPLGDDYDNNKGVACYTCGPTVYAPMHLGHARTYVCLDILRRVWEYQHHCCSAKNSNNNPPPPLFVMNITDVDDKIMRAANESQQDPISLARQYEVAFWHDLDRLHCLRPHVVTRVTEHVESHIIPFIQRLVDLEMAYVLEQDGVYFDVKAFEAQNGTRTRYGKLAPSAQATSFFDTAIDTGITNTNKKDVRDFVLWKIRSHNEEPLQWQAPWGAGRPGWHIECSAMIQAVQERFGRPFVLHTGGVDLKFPHHTNEIAQSEAYNIGNNNTDNDTKERKGEWIPHWVHFGHLHIDGRKMSKSLKNFITVQKMLEQGEEGGLASPADDFRLWCLSSSSYRSPVTYSSERLAQTRELRGRIVRFFCAAQDWMQKAEHEHLLETNKLWNDQDMELFQMAKNLSASHVTTLSDDLNGAALVHDIMALVDKGMDYLHHTKPADGTIEALETAVQTVRQILTLVGFSSATVEVGKIRTNTNQTSSSRIAGGETALVDTFVKFREEIRRIALKDVKQGSDTNASQNILRTCDILRDKVLPSLGVELMDNKAVGDQGESKRGSAWQYCIPRQADDDEERSQNSNSYPQIKPLRREDLQQIRLEDFFKSTLFKGQFSEFDDDGIPTRNADGTEVSKGQRKKLMKKRDKHEARLKGT</sequence>
<accession>A0A7S3P3Q2</accession>
<dbReference type="InterPro" id="IPR014729">
    <property type="entry name" value="Rossmann-like_a/b/a_fold"/>
</dbReference>
<keyword evidence="2" id="KW-0436">Ligase</keyword>
<reference evidence="9" key="1">
    <citation type="submission" date="2021-01" db="EMBL/GenBank/DDBJ databases">
        <authorList>
            <person name="Corre E."/>
            <person name="Pelletier E."/>
            <person name="Niang G."/>
            <person name="Scheremetjew M."/>
            <person name="Finn R."/>
            <person name="Kale V."/>
            <person name="Holt S."/>
            <person name="Cochrane G."/>
            <person name="Meng A."/>
            <person name="Brown T."/>
            <person name="Cohen L."/>
        </authorList>
    </citation>
    <scope>NUCLEOTIDE SEQUENCE</scope>
    <source>
        <strain evidence="9">CCMP127</strain>
    </source>
</reference>
<keyword evidence="6" id="KW-0067">ATP-binding</keyword>
<keyword evidence="3" id="KW-0479">Metal-binding</keyword>
<dbReference type="EMBL" id="HBIM01000873">
    <property type="protein sequence ID" value="CAE0402477.1"/>
    <property type="molecule type" value="Transcribed_RNA"/>
</dbReference>
<keyword evidence="5" id="KW-0862">Zinc</keyword>
<dbReference type="GO" id="GO:0046872">
    <property type="term" value="F:metal ion binding"/>
    <property type="evidence" value="ECO:0007669"/>
    <property type="project" value="UniProtKB-KW"/>
</dbReference>